<accession>A0A0C9UQH1</accession>
<feature type="transmembrane region" description="Helical" evidence="6">
    <location>
        <begin position="100"/>
        <end position="122"/>
    </location>
</feature>
<comment type="similarity">
    <text evidence="2 6">Belongs to the DP1 family.</text>
</comment>
<dbReference type="AlphaFoldDB" id="A0A0C9UQH1"/>
<evidence type="ECO:0000313" key="8">
    <source>
        <dbReference type="Proteomes" id="UP000054279"/>
    </source>
</evidence>
<protein>
    <recommendedName>
        <fullName evidence="6">Protein YOP1</fullName>
    </recommendedName>
</protein>
<dbReference type="GO" id="GO:0016020">
    <property type="term" value="C:membrane"/>
    <property type="evidence" value="ECO:0007669"/>
    <property type="project" value="UniProtKB-SubCell"/>
</dbReference>
<evidence type="ECO:0000313" key="7">
    <source>
        <dbReference type="EMBL" id="KIJ45193.1"/>
    </source>
</evidence>
<evidence type="ECO:0000256" key="3">
    <source>
        <dbReference type="ARBA" id="ARBA00022692"/>
    </source>
</evidence>
<keyword evidence="8" id="KW-1185">Reference proteome</keyword>
<gene>
    <name evidence="7" type="ORF">M422DRAFT_167096</name>
</gene>
<dbReference type="Pfam" id="PF03134">
    <property type="entry name" value="TB2_DP1_HVA22"/>
    <property type="match status" value="1"/>
</dbReference>
<dbReference type="EMBL" id="KN837113">
    <property type="protein sequence ID" value="KIJ45193.1"/>
    <property type="molecule type" value="Genomic_DNA"/>
</dbReference>
<dbReference type="OrthoDB" id="10009287at2759"/>
<proteinExistence type="inferred from homology"/>
<dbReference type="PANTHER" id="PTHR12300">
    <property type="entry name" value="HVA22-LIKE PROTEINS"/>
    <property type="match status" value="1"/>
</dbReference>
<dbReference type="Proteomes" id="UP000054279">
    <property type="component" value="Unassembled WGS sequence"/>
</dbReference>
<dbReference type="PANTHER" id="PTHR12300:SF161">
    <property type="entry name" value="RECEPTOR EXPRESSION-ENHANCING PROTEIN"/>
    <property type="match status" value="1"/>
</dbReference>
<organism evidence="7 8">
    <name type="scientific">Sphaerobolus stellatus (strain SS14)</name>
    <dbReference type="NCBI Taxonomy" id="990650"/>
    <lineage>
        <taxon>Eukaryota</taxon>
        <taxon>Fungi</taxon>
        <taxon>Dikarya</taxon>
        <taxon>Basidiomycota</taxon>
        <taxon>Agaricomycotina</taxon>
        <taxon>Agaricomycetes</taxon>
        <taxon>Phallomycetidae</taxon>
        <taxon>Geastrales</taxon>
        <taxon>Sphaerobolaceae</taxon>
        <taxon>Sphaerobolus</taxon>
    </lineage>
</organism>
<evidence type="ECO:0000256" key="2">
    <source>
        <dbReference type="ARBA" id="ARBA00008573"/>
    </source>
</evidence>
<feature type="transmembrane region" description="Helical" evidence="6">
    <location>
        <begin position="50"/>
        <end position="80"/>
    </location>
</feature>
<comment type="subcellular location">
    <subcellularLocation>
        <location evidence="1 6">Membrane</location>
        <topology evidence="1 6">Multi-pass membrane protein</topology>
    </subcellularLocation>
</comment>
<name>A0A0C9UQH1_SPHS4</name>
<keyword evidence="4 6" id="KW-1133">Transmembrane helix</keyword>
<evidence type="ECO:0000256" key="5">
    <source>
        <dbReference type="ARBA" id="ARBA00023136"/>
    </source>
</evidence>
<comment type="caution">
    <text evidence="6">Lacks conserved residue(s) required for the propagation of feature annotation.</text>
</comment>
<evidence type="ECO:0000256" key="1">
    <source>
        <dbReference type="ARBA" id="ARBA00004141"/>
    </source>
</evidence>
<keyword evidence="3 6" id="KW-0812">Transmembrane</keyword>
<dbReference type="InterPro" id="IPR004345">
    <property type="entry name" value="TB2_DP1_HVA22"/>
</dbReference>
<sequence>MSTSQKIQTHPTIVEAQKRANYYVSQLDKELTKYPALNTLEQKTQVPKAYAVIGSVTILTLLIFINPLAVPISNFIGWGFPAYLSFKALETPQHQDDTQWLTYWTVYGFFTFLESIALRLVLYYFPWYFPFKTVFLIWLQLPAFKGATKLYFSVLRPVLVNTNNRVATTSTTSTATADDLRSKVNDATTGL</sequence>
<evidence type="ECO:0000256" key="4">
    <source>
        <dbReference type="ARBA" id="ARBA00022989"/>
    </source>
</evidence>
<keyword evidence="5 6" id="KW-0472">Membrane</keyword>
<evidence type="ECO:0000256" key="6">
    <source>
        <dbReference type="RuleBase" id="RU362006"/>
    </source>
</evidence>
<reference evidence="7 8" key="1">
    <citation type="submission" date="2014-06" db="EMBL/GenBank/DDBJ databases">
        <title>Evolutionary Origins and Diversification of the Mycorrhizal Mutualists.</title>
        <authorList>
            <consortium name="DOE Joint Genome Institute"/>
            <consortium name="Mycorrhizal Genomics Consortium"/>
            <person name="Kohler A."/>
            <person name="Kuo A."/>
            <person name="Nagy L.G."/>
            <person name="Floudas D."/>
            <person name="Copeland A."/>
            <person name="Barry K.W."/>
            <person name="Cichocki N."/>
            <person name="Veneault-Fourrey C."/>
            <person name="LaButti K."/>
            <person name="Lindquist E.A."/>
            <person name="Lipzen A."/>
            <person name="Lundell T."/>
            <person name="Morin E."/>
            <person name="Murat C."/>
            <person name="Riley R."/>
            <person name="Ohm R."/>
            <person name="Sun H."/>
            <person name="Tunlid A."/>
            <person name="Henrissat B."/>
            <person name="Grigoriev I.V."/>
            <person name="Hibbett D.S."/>
            <person name="Martin F."/>
        </authorList>
    </citation>
    <scope>NUCLEOTIDE SEQUENCE [LARGE SCALE GENOMIC DNA]</scope>
    <source>
        <strain evidence="7 8">SS14</strain>
    </source>
</reference>
<dbReference type="HOGENOM" id="CLU_028431_2_1_1"/>